<gene>
    <name evidence="10" type="ORF">DA69_00060</name>
    <name evidence="11" type="ORF">DA69_14080</name>
</gene>
<dbReference type="GO" id="GO:0009279">
    <property type="term" value="C:cell outer membrane"/>
    <property type="evidence" value="ECO:0007669"/>
    <property type="project" value="UniProtKB-SubCell"/>
</dbReference>
<dbReference type="Gene3D" id="3.30.1370.120">
    <property type="match status" value="2"/>
</dbReference>
<keyword evidence="12" id="KW-1185">Reference proteome</keyword>
<dbReference type="InterPro" id="IPR038591">
    <property type="entry name" value="NolW-like_sf"/>
</dbReference>
<proteinExistence type="inferred from homology"/>
<organism evidence="11 12">
    <name type="scientific">Brevundimonas naejangsanensis</name>
    <dbReference type="NCBI Taxonomy" id="588932"/>
    <lineage>
        <taxon>Bacteria</taxon>
        <taxon>Pseudomonadati</taxon>
        <taxon>Pseudomonadota</taxon>
        <taxon>Alphaproteobacteria</taxon>
        <taxon>Caulobacterales</taxon>
        <taxon>Caulobacteraceae</taxon>
        <taxon>Brevundimonas</taxon>
    </lineage>
</organism>
<dbReference type="eggNOG" id="COG1450">
    <property type="taxonomic scope" value="Bacteria"/>
</dbReference>
<feature type="domain" description="NolW-like" evidence="9">
    <location>
        <begin position="214"/>
        <end position="275"/>
    </location>
</feature>
<accession>A0A172Y951</accession>
<evidence type="ECO:0000259" key="9">
    <source>
        <dbReference type="Pfam" id="PF03958"/>
    </source>
</evidence>
<dbReference type="InterPro" id="IPR005644">
    <property type="entry name" value="NolW-like"/>
</dbReference>
<evidence type="ECO:0000256" key="3">
    <source>
        <dbReference type="ARBA" id="ARBA00023136"/>
    </source>
</evidence>
<dbReference type="PANTHER" id="PTHR30332:SF25">
    <property type="entry name" value="SECRETIN XPSD"/>
    <property type="match status" value="1"/>
</dbReference>
<protein>
    <submittedName>
        <fullName evidence="11">Uncharacterized protein</fullName>
    </submittedName>
</protein>
<evidence type="ECO:0000256" key="5">
    <source>
        <dbReference type="RuleBase" id="RU004004"/>
    </source>
</evidence>
<dbReference type="Pfam" id="PF00263">
    <property type="entry name" value="Secretin"/>
    <property type="match status" value="1"/>
</dbReference>
<dbReference type="InterPro" id="IPR050810">
    <property type="entry name" value="Bact_Secretion_Sys_Channel"/>
</dbReference>
<dbReference type="OrthoDB" id="9775455at2"/>
<dbReference type="InterPro" id="IPR004846">
    <property type="entry name" value="T2SS/T3SS_dom"/>
</dbReference>
<feature type="compositionally biased region" description="Acidic residues" evidence="6">
    <location>
        <begin position="766"/>
        <end position="777"/>
    </location>
</feature>
<dbReference type="RefSeq" id="WP_025978688.1">
    <property type="nucleotide sequence ID" value="NZ_CP015614.1"/>
</dbReference>
<dbReference type="PANTHER" id="PTHR30332">
    <property type="entry name" value="PROBABLE GENERAL SECRETION PATHWAY PROTEIN D"/>
    <property type="match status" value="1"/>
</dbReference>
<evidence type="ECO:0000256" key="6">
    <source>
        <dbReference type="SAM" id="MobiDB-lite"/>
    </source>
</evidence>
<evidence type="ECO:0000256" key="2">
    <source>
        <dbReference type="ARBA" id="ARBA00022729"/>
    </source>
</evidence>
<evidence type="ECO:0000313" key="11">
    <source>
        <dbReference type="EMBL" id="ANF55759.1"/>
    </source>
</evidence>
<keyword evidence="5" id="KW-0813">Transport</keyword>
<reference evidence="11 12" key="1">
    <citation type="journal article" date="2014" name="Genome Announc.">
        <title>Genome Sequence of a Promising Hydrogen-Producing Facultative Anaerobic Bacterium, Brevundimonas naejangsanensis Strain B1.</title>
        <authorList>
            <person name="Su H."/>
            <person name="Zhang T."/>
            <person name="Bao M."/>
            <person name="Jiang Y."/>
            <person name="Wang Y."/>
            <person name="Tan T."/>
        </authorList>
    </citation>
    <scope>NUCLEOTIDE SEQUENCE [LARGE SCALE GENOMIC DNA]</scope>
    <source>
        <strain evidence="11 12">B1</strain>
    </source>
</reference>
<feature type="compositionally biased region" description="Gly residues" evidence="6">
    <location>
        <begin position="410"/>
        <end position="423"/>
    </location>
</feature>
<evidence type="ECO:0000259" key="8">
    <source>
        <dbReference type="Pfam" id="PF00263"/>
    </source>
</evidence>
<dbReference type="EMBL" id="CP015614">
    <property type="protein sequence ID" value="ANF53305.1"/>
    <property type="molecule type" value="Genomic_DNA"/>
</dbReference>
<reference evidence="11" key="2">
    <citation type="submission" date="2016-05" db="EMBL/GenBank/DDBJ databases">
        <title>Complete genome sequence of Brevundimonas naejangsanensis B1.</title>
        <authorList>
            <person name="Wang S."/>
            <person name="Zhang T."/>
            <person name="Bao M."/>
            <person name="Su H."/>
        </authorList>
    </citation>
    <scope>NUCLEOTIDE SEQUENCE</scope>
    <source>
        <strain evidence="11">B1</strain>
    </source>
</reference>
<dbReference type="STRING" id="588932.DA69_00060"/>
<keyword evidence="2 7" id="KW-0732">Signal</keyword>
<dbReference type="PRINTS" id="PR00811">
    <property type="entry name" value="BCTERIALGSPD"/>
</dbReference>
<evidence type="ECO:0000313" key="10">
    <source>
        <dbReference type="EMBL" id="ANF53305.1"/>
    </source>
</evidence>
<keyword evidence="3" id="KW-0472">Membrane</keyword>
<evidence type="ECO:0000313" key="12">
    <source>
        <dbReference type="Proteomes" id="UP000077603"/>
    </source>
</evidence>
<feature type="chain" id="PRO_5008004462" evidence="7">
    <location>
        <begin position="39"/>
        <end position="777"/>
    </location>
</feature>
<evidence type="ECO:0000256" key="1">
    <source>
        <dbReference type="ARBA" id="ARBA00004370"/>
    </source>
</evidence>
<comment type="subcellular location">
    <subcellularLocation>
        <location evidence="5">Cell outer membrane</location>
    </subcellularLocation>
    <subcellularLocation>
        <location evidence="1">Membrane</location>
    </subcellularLocation>
</comment>
<dbReference type="Proteomes" id="UP000077603">
    <property type="component" value="Chromosome"/>
</dbReference>
<dbReference type="InterPro" id="IPR001775">
    <property type="entry name" value="GspD/PilQ"/>
</dbReference>
<comment type="similarity">
    <text evidence="4">Belongs to the bacterial secretin family.</text>
</comment>
<sequence>MSKLTMDRFSRPRASLTAPASRAALRAASALAPMIVLAGCAAFPDMQSVVTRPDARLERASTDGQIGGETSTDGRARVQTSTLNIPAPPAPPAATRQPATPEQIAGLVSDELVDANLSPQSIPQFAATVFGGVLKTPFTLSPDVANRTEIVAGGSGGAISKRALFSLTQQALRQYGVEVYIDGGFVTVGVTPETSTGTAINRSRAVPSAAGRVVQFFTVQTIEVNALQGLLQDVYPNLGGARITPDPLTNSLIISGSGREVAQVVRALRELDQPRFAGTQVLRVEPSFWGTDQLAASLEQTLTTEGYIVSRQALAGRALVILSFPSANQILIFARDPETLERARYWVETLDQPAALGDKASTFVYQVKNTDAASLGQLAMGQSPTMAQAQAPVGVPGAPPASEANRPTGGMNGGGQGGMGQGSQGQFMNGRVLTDPIGNRIIFTGTATEFAQLRNLLNTLDTPAPQVVIEVMIAEVTLTDKTSLGVDLFGSEMRGDGLLTGSTEGLKIGGGGLVLSFKGDNFRANLAAEASNNRVNILQRPQLVARSGGSARFQVGTDVPIITSQRAANNQAGGDTDILQSVQYRQTGVILDLQPVVYGDRVDITISQEISEVGESRNSAIASPPILNRSLTTQISITDGWTGVLGGLISNNYSKTNTGVPFIKDIPLIGSAFQTNSVSGNRTELVMLITPYVIRGDEDMADMADSLSRDINAAFRTGRGWSYTLTPFSVGYGVRGVGFDLPGPNRASERRRTPTASAIATGPVEDVIEEAPEPVED</sequence>
<feature type="domain" description="Type II/III secretion system secretin-like" evidence="8">
    <location>
        <begin position="530"/>
        <end position="695"/>
    </location>
</feature>
<dbReference type="KEGG" id="bne:DA69_14080"/>
<dbReference type="GO" id="GO:0009306">
    <property type="term" value="P:protein secretion"/>
    <property type="evidence" value="ECO:0007669"/>
    <property type="project" value="InterPro"/>
</dbReference>
<evidence type="ECO:0000256" key="7">
    <source>
        <dbReference type="SAM" id="SignalP"/>
    </source>
</evidence>
<dbReference type="EMBL" id="CP015614">
    <property type="protein sequence ID" value="ANF55759.1"/>
    <property type="molecule type" value="Genomic_DNA"/>
</dbReference>
<feature type="region of interest" description="Disordered" evidence="6">
    <location>
        <begin position="743"/>
        <end position="777"/>
    </location>
</feature>
<name>A0A172Y951_9CAUL</name>
<dbReference type="AlphaFoldDB" id="A0A172Y951"/>
<dbReference type="KEGG" id="bne:DA69_00060"/>
<dbReference type="GO" id="GO:0015627">
    <property type="term" value="C:type II protein secretion system complex"/>
    <property type="evidence" value="ECO:0007669"/>
    <property type="project" value="TreeGrafter"/>
</dbReference>
<dbReference type="Pfam" id="PF03958">
    <property type="entry name" value="Secretin_N"/>
    <property type="match status" value="1"/>
</dbReference>
<evidence type="ECO:0000256" key="4">
    <source>
        <dbReference type="RuleBase" id="RU004003"/>
    </source>
</evidence>
<feature type="region of interest" description="Disordered" evidence="6">
    <location>
        <begin position="390"/>
        <end position="424"/>
    </location>
</feature>
<feature type="signal peptide" evidence="7">
    <location>
        <begin position="1"/>
        <end position="38"/>
    </location>
</feature>